<dbReference type="EMBL" id="CP061800">
    <property type="protein sequence ID" value="QTA87006.1"/>
    <property type="molecule type" value="Genomic_DNA"/>
</dbReference>
<feature type="domain" description="O-methyltransferase C-terminal" evidence="4">
    <location>
        <begin position="155"/>
        <end position="272"/>
    </location>
</feature>
<dbReference type="PANTHER" id="PTHR11746">
    <property type="entry name" value="O-METHYLTRANSFERASE"/>
    <property type="match status" value="1"/>
</dbReference>
<evidence type="ECO:0000256" key="1">
    <source>
        <dbReference type="ARBA" id="ARBA00022603"/>
    </source>
</evidence>
<dbReference type="SUPFAM" id="SSF53335">
    <property type="entry name" value="S-adenosyl-L-methionine-dependent methyltransferases"/>
    <property type="match status" value="1"/>
</dbReference>
<gene>
    <name evidence="6" type="ORF">dnm_030330</name>
</gene>
<dbReference type="InterPro" id="IPR016461">
    <property type="entry name" value="COMT-like"/>
</dbReference>
<dbReference type="Gene3D" id="3.40.50.150">
    <property type="entry name" value="Vaccinia Virus protein VP39"/>
    <property type="match status" value="1"/>
</dbReference>
<reference evidence="6" key="1">
    <citation type="journal article" date="2021" name="Microb. Physiol.">
        <title>Proteogenomic Insights into the Physiology of Marine, Sulfate-Reducing, Filamentous Desulfonema limicola and Desulfonema magnum.</title>
        <authorList>
            <person name="Schnaars V."/>
            <person name="Wohlbrand L."/>
            <person name="Scheve S."/>
            <person name="Hinrichs C."/>
            <person name="Reinhardt R."/>
            <person name="Rabus R."/>
        </authorList>
    </citation>
    <scope>NUCLEOTIDE SEQUENCE</scope>
    <source>
        <strain evidence="6">4be13</strain>
    </source>
</reference>
<organism evidence="6 7">
    <name type="scientific">Desulfonema magnum</name>
    <dbReference type="NCBI Taxonomy" id="45655"/>
    <lineage>
        <taxon>Bacteria</taxon>
        <taxon>Pseudomonadati</taxon>
        <taxon>Thermodesulfobacteriota</taxon>
        <taxon>Desulfobacteria</taxon>
        <taxon>Desulfobacterales</taxon>
        <taxon>Desulfococcaceae</taxon>
        <taxon>Desulfonema</taxon>
    </lineage>
</organism>
<dbReference type="GO" id="GO:0032259">
    <property type="term" value="P:methylation"/>
    <property type="evidence" value="ECO:0007669"/>
    <property type="project" value="UniProtKB-KW"/>
</dbReference>
<dbReference type="InterPro" id="IPR036390">
    <property type="entry name" value="WH_DNA-bd_sf"/>
</dbReference>
<dbReference type="GO" id="GO:0046983">
    <property type="term" value="F:protein dimerization activity"/>
    <property type="evidence" value="ECO:0007669"/>
    <property type="project" value="InterPro"/>
</dbReference>
<dbReference type="AlphaFoldDB" id="A0A975BKD0"/>
<dbReference type="InterPro" id="IPR036388">
    <property type="entry name" value="WH-like_DNA-bd_sf"/>
</dbReference>
<dbReference type="GO" id="GO:0008171">
    <property type="term" value="F:O-methyltransferase activity"/>
    <property type="evidence" value="ECO:0007669"/>
    <property type="project" value="InterPro"/>
</dbReference>
<evidence type="ECO:0000259" key="5">
    <source>
        <dbReference type="Pfam" id="PF08100"/>
    </source>
</evidence>
<dbReference type="RefSeq" id="WP_207682386.1">
    <property type="nucleotide sequence ID" value="NZ_CP061800.1"/>
</dbReference>
<dbReference type="KEGG" id="dmm:dnm_030330"/>
<dbReference type="Pfam" id="PF00891">
    <property type="entry name" value="Methyltransf_2"/>
    <property type="match status" value="1"/>
</dbReference>
<dbReference type="CDD" id="cd02440">
    <property type="entry name" value="AdoMet_MTases"/>
    <property type="match status" value="1"/>
</dbReference>
<evidence type="ECO:0000259" key="4">
    <source>
        <dbReference type="Pfam" id="PF00891"/>
    </source>
</evidence>
<dbReference type="Proteomes" id="UP000663722">
    <property type="component" value="Chromosome"/>
</dbReference>
<sequence>MKRLPEVNEDFSKLYQILLAPIRTKLMMTGLELKIFNELSEFISADRVAQAIGSHAENTRRFLDSLAMIDLVEKKNGLYRNLPATQIFLRECALAYLEPLFLATQRGSIDFLDNLNDLIRQGPSPISPEAADMADESFWAVAAEAGVGWAVGGVSQIITKIIRQLPEFPSFKKMLDLGGGPGIFGIAIVSEHPSMKGIIFDQPAVVKVAEKYIREYELEDRMETMAGDYMKDSIGQNYDLIWASATLNFVRHDIDAMIKKIYDAIRPGGVFISFADGMTHERTRPDTMLGHIGSGMKTGTDFGFEQGEIADAMIRAGFRSVRSRTLKTPVGDMDMDIARKG</sequence>
<dbReference type="InterPro" id="IPR029063">
    <property type="entry name" value="SAM-dependent_MTases_sf"/>
</dbReference>
<protein>
    <submittedName>
        <fullName evidence="6">SAM-dependent methyltransferase</fullName>
    </submittedName>
</protein>
<dbReference type="InterPro" id="IPR012967">
    <property type="entry name" value="COMT_dimerisation"/>
</dbReference>
<keyword evidence="7" id="KW-1185">Reference proteome</keyword>
<dbReference type="PROSITE" id="PS51683">
    <property type="entry name" value="SAM_OMT_II"/>
    <property type="match status" value="1"/>
</dbReference>
<keyword evidence="3" id="KW-0949">S-adenosyl-L-methionine</keyword>
<name>A0A975BKD0_9BACT</name>
<dbReference type="Gene3D" id="1.10.10.10">
    <property type="entry name" value="Winged helix-like DNA-binding domain superfamily/Winged helix DNA-binding domain"/>
    <property type="match status" value="1"/>
</dbReference>
<keyword evidence="2" id="KW-0808">Transferase</keyword>
<evidence type="ECO:0000313" key="7">
    <source>
        <dbReference type="Proteomes" id="UP000663722"/>
    </source>
</evidence>
<feature type="domain" description="O-methyltransferase dimerisation" evidence="5">
    <location>
        <begin position="20"/>
        <end position="90"/>
    </location>
</feature>
<evidence type="ECO:0000256" key="3">
    <source>
        <dbReference type="ARBA" id="ARBA00022691"/>
    </source>
</evidence>
<dbReference type="Pfam" id="PF08100">
    <property type="entry name" value="Dimerisation"/>
    <property type="match status" value="1"/>
</dbReference>
<evidence type="ECO:0000313" key="6">
    <source>
        <dbReference type="EMBL" id="QTA87006.1"/>
    </source>
</evidence>
<keyword evidence="1 6" id="KW-0489">Methyltransferase</keyword>
<dbReference type="InterPro" id="IPR001077">
    <property type="entry name" value="COMT_C"/>
</dbReference>
<accession>A0A975BKD0</accession>
<evidence type="ECO:0000256" key="2">
    <source>
        <dbReference type="ARBA" id="ARBA00022679"/>
    </source>
</evidence>
<proteinExistence type="predicted"/>
<dbReference type="SUPFAM" id="SSF46785">
    <property type="entry name" value="Winged helix' DNA-binding domain"/>
    <property type="match status" value="1"/>
</dbReference>